<accession>A0A0M8QRA9</accession>
<sequence length="59" mass="5634">MDVSGTRAERRPAATAPTAPGTGTRPGAGSGRGLLVTAPADDRGVPGRDPASPPAPGGT</sequence>
<reference evidence="2 3" key="1">
    <citation type="submission" date="2015-07" db="EMBL/GenBank/DDBJ databases">
        <authorList>
            <person name="Noorani M."/>
        </authorList>
    </citation>
    <scope>NUCLEOTIDE SEQUENCE [LARGE SCALE GENOMIC DNA]</scope>
    <source>
        <strain evidence="2 3">NRRL B-24567</strain>
    </source>
</reference>
<evidence type="ECO:0000313" key="2">
    <source>
        <dbReference type="EMBL" id="KOT39800.1"/>
    </source>
</evidence>
<feature type="region of interest" description="Disordered" evidence="1">
    <location>
        <begin position="1"/>
        <end position="59"/>
    </location>
</feature>
<gene>
    <name evidence="2" type="ORF">ADK41_13505</name>
</gene>
<protein>
    <submittedName>
        <fullName evidence="2">Uncharacterized protein</fullName>
    </submittedName>
</protein>
<dbReference type="Proteomes" id="UP000037773">
    <property type="component" value="Unassembled WGS sequence"/>
</dbReference>
<name>A0A0M8QRA9_9ACTN</name>
<evidence type="ECO:0000256" key="1">
    <source>
        <dbReference type="SAM" id="MobiDB-lite"/>
    </source>
</evidence>
<dbReference type="AlphaFoldDB" id="A0A0M8QRA9"/>
<evidence type="ECO:0000313" key="3">
    <source>
        <dbReference type="Proteomes" id="UP000037773"/>
    </source>
</evidence>
<organism evidence="2 3">
    <name type="scientific">Streptomyces caelestis</name>
    <dbReference type="NCBI Taxonomy" id="36816"/>
    <lineage>
        <taxon>Bacteria</taxon>
        <taxon>Bacillati</taxon>
        <taxon>Actinomycetota</taxon>
        <taxon>Actinomycetes</taxon>
        <taxon>Kitasatosporales</taxon>
        <taxon>Streptomycetaceae</taxon>
        <taxon>Streptomyces</taxon>
    </lineage>
</organism>
<comment type="caution">
    <text evidence="2">The sequence shown here is derived from an EMBL/GenBank/DDBJ whole genome shotgun (WGS) entry which is preliminary data.</text>
</comment>
<dbReference type="EMBL" id="LGCN01000132">
    <property type="protein sequence ID" value="KOT39800.1"/>
    <property type="molecule type" value="Genomic_DNA"/>
</dbReference>
<keyword evidence="3" id="KW-1185">Reference proteome</keyword>
<proteinExistence type="predicted"/>
<feature type="compositionally biased region" description="Low complexity" evidence="1">
    <location>
        <begin position="13"/>
        <end position="23"/>
    </location>
</feature>